<evidence type="ECO:0000256" key="7">
    <source>
        <dbReference type="PROSITE-ProRule" id="PRU01360"/>
    </source>
</evidence>
<accession>A0A1G7E533</accession>
<proteinExistence type="inferred from homology"/>
<evidence type="ECO:0000256" key="3">
    <source>
        <dbReference type="ARBA" id="ARBA00022452"/>
    </source>
</evidence>
<gene>
    <name evidence="10" type="ORF">SAMN05216464_107263</name>
</gene>
<dbReference type="InterPro" id="IPR023996">
    <property type="entry name" value="TonB-dep_OMP_SusC/RagA"/>
</dbReference>
<keyword evidence="4 7" id="KW-0812">Transmembrane</keyword>
<dbReference type="InterPro" id="IPR039426">
    <property type="entry name" value="TonB-dep_rcpt-like"/>
</dbReference>
<dbReference type="InterPro" id="IPR008969">
    <property type="entry name" value="CarboxyPept-like_regulatory"/>
</dbReference>
<dbReference type="NCBIfam" id="TIGR04057">
    <property type="entry name" value="SusC_RagA_signa"/>
    <property type="match status" value="1"/>
</dbReference>
<evidence type="ECO:0000256" key="2">
    <source>
        <dbReference type="ARBA" id="ARBA00022448"/>
    </source>
</evidence>
<dbReference type="Gene3D" id="2.60.40.1120">
    <property type="entry name" value="Carboxypeptidase-like, regulatory domain"/>
    <property type="match status" value="1"/>
</dbReference>
<keyword evidence="6 7" id="KW-0998">Cell outer membrane</keyword>
<evidence type="ECO:0000256" key="4">
    <source>
        <dbReference type="ARBA" id="ARBA00022692"/>
    </source>
</evidence>
<dbReference type="InterPro" id="IPR037066">
    <property type="entry name" value="Plug_dom_sf"/>
</dbReference>
<dbReference type="InterPro" id="IPR036942">
    <property type="entry name" value="Beta-barrel_TonB_sf"/>
</dbReference>
<evidence type="ECO:0000313" key="10">
    <source>
        <dbReference type="EMBL" id="SDE58485.1"/>
    </source>
</evidence>
<dbReference type="NCBIfam" id="TIGR04056">
    <property type="entry name" value="OMP_RagA_SusC"/>
    <property type="match status" value="1"/>
</dbReference>
<dbReference type="Gene3D" id="2.40.170.20">
    <property type="entry name" value="TonB-dependent receptor, beta-barrel domain"/>
    <property type="match status" value="1"/>
</dbReference>
<evidence type="ECO:0000256" key="1">
    <source>
        <dbReference type="ARBA" id="ARBA00004571"/>
    </source>
</evidence>
<evidence type="ECO:0000256" key="5">
    <source>
        <dbReference type="ARBA" id="ARBA00023136"/>
    </source>
</evidence>
<sequence length="1040" mass="113637">MDLYFHAKCYYKHPLRSFFYGAAFLLLLIPFGSFAQNNDPATINSRLHGTVIDATTKETLPGVVIKIKGTTHTVAANTQGAFDFVTGQKLPYILQLSFIGYEPLELEVKESPVTIELKPSTSQLNDVVIVGYGSQKKATLIGSVAQVSAKQINDRPVTSLSNALTGQLPGVTVIQRSGQPGASGGTIQVRGVGSYGASPAAFILVDGIPVNSFDNIDPNDIENISVLKDASTAAIYGSRAANGVILVTTKTGKNTNGKINIGYNGYTGTQRATAYPKFVNSWEYAALLNEAQPGSYTDAQIQKFKDGSDPDNYPNENYIKDVFKKSTLQTGHNFSFSNSTQNTQYLVSLGYLYQNGIIQKNDFSRYNLRVNMTNSFAPNLKLTTHLYGGQYVDNEPAPPSTLDFTDMLGDISNVIRVPAIYPNRLSNGDYGSGIVSKGTPVSYIDNDSFYKDKQTDLLANLRLDWEVIKGLKLSVIGGYTELNDNNQRFLANQRLNATITLGPGSLTQQSGVNTYKTLQQLAEYKKKIGDHEFGILAGHSYEYTSTSTLSANRTGFNSNDLTQLNAGDASTQKNNGTAAEYTLDSYFARLNYSFKGKYLVEGTVRYDGSSRFPSDSKYATFPAVAVGWRISEENFIKDNFAWISDLKLKASYGKLGNQNIGNYAYQNVLTSGFNYPIGGALSTGVANTTLVDPTIHWETTRTKDIGLDAGFLGGKLNVSATYFDRYTYDILVSPSSSVSKVLGFNVGVQNSGKLSNKGWEFTAGYQDRAGDFSYGISANLSIINNKVLDLGVGNILQPNGLVGNGSTLFNGYPMNVYYGYVADGLFKDANDVATYANQTSINPKVQPGDIRYKDISGPNGVPDGKVDATYDRTVLGSNIPKYNYGFNLTAGYKNFDFSVLLQGVGHVNGYLDGYAGWAFYNNGNIQQWMAADHWSTANPNPNAKYPRLEVITNQGTANTLTSSFWMLNGSYLKVRNIQVGYKLPNSLLQRIHLQNVRVFATAQNPLSFSKYPKGWDPEVNTSGSYYPILANYTFGLTANF</sequence>
<keyword evidence="2 7" id="KW-0813">Transport</keyword>
<feature type="chain" id="PRO_5011649205" evidence="8">
    <location>
        <begin position="36"/>
        <end position="1040"/>
    </location>
</feature>
<dbReference type="Proteomes" id="UP000199072">
    <property type="component" value="Unassembled WGS sequence"/>
</dbReference>
<feature type="domain" description="TonB-dependent receptor plug" evidence="9">
    <location>
        <begin position="138"/>
        <end position="244"/>
    </location>
</feature>
<dbReference type="EMBL" id="FNAI01000007">
    <property type="protein sequence ID" value="SDE58485.1"/>
    <property type="molecule type" value="Genomic_DNA"/>
</dbReference>
<feature type="signal peptide" evidence="8">
    <location>
        <begin position="1"/>
        <end position="35"/>
    </location>
</feature>
<dbReference type="FunFam" id="2.170.130.10:FF:000003">
    <property type="entry name" value="SusC/RagA family TonB-linked outer membrane protein"/>
    <property type="match status" value="1"/>
</dbReference>
<keyword evidence="3 7" id="KW-1134">Transmembrane beta strand</keyword>
<name>A0A1G7E533_9SPHI</name>
<dbReference type="AlphaFoldDB" id="A0A1G7E533"/>
<comment type="subcellular location">
    <subcellularLocation>
        <location evidence="1 7">Cell outer membrane</location>
        <topology evidence="1 7">Multi-pass membrane protein</topology>
    </subcellularLocation>
</comment>
<dbReference type="Pfam" id="PF13715">
    <property type="entry name" value="CarbopepD_reg_2"/>
    <property type="match status" value="1"/>
</dbReference>
<dbReference type="Pfam" id="PF07715">
    <property type="entry name" value="Plug"/>
    <property type="match status" value="1"/>
</dbReference>
<dbReference type="OrthoDB" id="600887at2"/>
<keyword evidence="5 7" id="KW-0472">Membrane</keyword>
<evidence type="ECO:0000259" key="9">
    <source>
        <dbReference type="Pfam" id="PF07715"/>
    </source>
</evidence>
<keyword evidence="8" id="KW-0732">Signal</keyword>
<dbReference type="RefSeq" id="WP_091150701.1">
    <property type="nucleotide sequence ID" value="NZ_FNAI01000007.1"/>
</dbReference>
<dbReference type="SUPFAM" id="SSF56935">
    <property type="entry name" value="Porins"/>
    <property type="match status" value="1"/>
</dbReference>
<dbReference type="STRING" id="1391627.SAMN05216464_107263"/>
<dbReference type="GO" id="GO:0009279">
    <property type="term" value="C:cell outer membrane"/>
    <property type="evidence" value="ECO:0007669"/>
    <property type="project" value="UniProtKB-SubCell"/>
</dbReference>
<comment type="similarity">
    <text evidence="7">Belongs to the TonB-dependent receptor family.</text>
</comment>
<keyword evidence="11" id="KW-1185">Reference proteome</keyword>
<reference evidence="10 11" key="1">
    <citation type="submission" date="2016-10" db="EMBL/GenBank/DDBJ databases">
        <authorList>
            <person name="de Groot N.N."/>
        </authorList>
    </citation>
    <scope>NUCLEOTIDE SEQUENCE [LARGE SCALE GENOMIC DNA]</scope>
    <source>
        <strain evidence="10 11">47C3B</strain>
    </source>
</reference>
<dbReference type="Gene3D" id="2.170.130.10">
    <property type="entry name" value="TonB-dependent receptor, plug domain"/>
    <property type="match status" value="1"/>
</dbReference>
<evidence type="ECO:0000313" key="11">
    <source>
        <dbReference type="Proteomes" id="UP000199072"/>
    </source>
</evidence>
<organism evidence="10 11">
    <name type="scientific">Mucilaginibacter pineti</name>
    <dbReference type="NCBI Taxonomy" id="1391627"/>
    <lineage>
        <taxon>Bacteria</taxon>
        <taxon>Pseudomonadati</taxon>
        <taxon>Bacteroidota</taxon>
        <taxon>Sphingobacteriia</taxon>
        <taxon>Sphingobacteriales</taxon>
        <taxon>Sphingobacteriaceae</taxon>
        <taxon>Mucilaginibacter</taxon>
    </lineage>
</organism>
<dbReference type="InterPro" id="IPR023997">
    <property type="entry name" value="TonB-dep_OMP_SusC/RagA_CS"/>
</dbReference>
<evidence type="ECO:0000256" key="6">
    <source>
        <dbReference type="ARBA" id="ARBA00023237"/>
    </source>
</evidence>
<dbReference type="PROSITE" id="PS52016">
    <property type="entry name" value="TONB_DEPENDENT_REC_3"/>
    <property type="match status" value="1"/>
</dbReference>
<evidence type="ECO:0000256" key="8">
    <source>
        <dbReference type="SAM" id="SignalP"/>
    </source>
</evidence>
<dbReference type="SUPFAM" id="SSF49464">
    <property type="entry name" value="Carboxypeptidase regulatory domain-like"/>
    <property type="match status" value="1"/>
</dbReference>
<dbReference type="InterPro" id="IPR012910">
    <property type="entry name" value="Plug_dom"/>
</dbReference>
<protein>
    <submittedName>
        <fullName evidence="10">TonB-linked outer membrane protein, SusC/RagA family</fullName>
    </submittedName>
</protein>